<dbReference type="Gene3D" id="1.10.3450.20">
    <property type="match status" value="1"/>
</dbReference>
<evidence type="ECO:0000313" key="1">
    <source>
        <dbReference type="EMBL" id="OII75873.1"/>
    </source>
</evidence>
<evidence type="ECO:0000313" key="2">
    <source>
        <dbReference type="Proteomes" id="UP000186804"/>
    </source>
</evidence>
<name>A0A1J4MNQ8_9CRYT</name>
<comment type="caution">
    <text evidence="1">The sequence shown here is derived from an EMBL/GenBank/DDBJ whole genome shotgun (WGS) entry which is preliminary data.</text>
</comment>
<keyword evidence="2" id="KW-1185">Reference proteome</keyword>
<dbReference type="EMBL" id="LRBS01000074">
    <property type="protein sequence ID" value="OII75873.1"/>
    <property type="molecule type" value="Genomic_DNA"/>
</dbReference>
<dbReference type="VEuPathDB" id="CryptoDB:cand_028700"/>
<sequence>MQDSQLQINNGEPFPSIYHYKRAKIIANYLELACIDFSNVYNEKSKKSDSVIMTYYSIMSCWKLLWCLSVSEIIGESLRNKIEMYTTKEIEETEKYKIKKLDIPLISEGNVPRYAMAYSPVFRIVLSLLRWLRWEARTNPKEQISDDINSQYFGDYAESRIYHKEYKVEKRFYHFDWPLLLNRADISRNDFENIESIFRIIFQLLRRGCRMETEKFIYENAKCHWIMSLIDGADPYLYCTDSNHDIYVDLADFVSILPKIDDIGSNNDKFELYDSEVLEGLNNAETGHLIRESLEFVDGIEKCLIFPSINGKSENIIPEGNIWRQDLFKILRYILNEPEDAYEPIYNIKPTSQIGPWEKAVYGYLSGDFNSLINISKNKMDKLFALFQTEKLNICNKWIDYMETKTQDRHGNLFIGKTYPLDIYEKAFREEIYREIITGEQELQDSQEIAKFENLENRQLDLKSNKVNLNEFIDDGYSYSDFSNEDEYDILQSILTHSANQENNIIHTSYNEGPNIQGYLEDISNSEKQIIDALVDSLISIEYDGISESEELFYKLFISIACTALNPHEYESQIFNILEDMIKFVSSTTEIDSIPAIRAFLAHLIVAHIEVTGNSSRFQNEEFYFVSFIKDKSNEYSTNISVPPLIYYPFVSTSSHFADIFISQYIDYIISSKIEALGIALLLLEYTSKECRIVYITKVLNMQKIGVNISFLQRIIHSLVNKFPVDIIIASLNMSDNIYQEINDLDHYNLNELENFITSIEFIILLYGTLYQFLIVRQDYIPEFGNICEIIISLLQEYEFSEYYSQDKLINPALYSLSTVMEVMLGVFFLSKINPLCLILESLEIKKDKLGFNISDNFLFLKHSTSCLNDFLIPILVEPIMIRLTTIIQTNIEQIKPEYVKFHLSNSPMQKSLSSVKWEEFLVNLVTLNTKIYIDDICIDISPLRLLWSHITYLEAVERLYKYQKSLDDLHIFVIRYDKQNIENSLCDDINGNQNINSLQTPYVYKSGNNVDLSPYLSNFGRNSITKILEKPDKKLESILSNLLENKDLFLFFIKNWFSCLSQHYHMNMLVISEYFPFETNIGDYRYFTILQSEYCKYKNLLFKCRCLTLQTFLDHCILVITYHHETEILMKSLKLNYNNEDIYNISRLLLKDIIQCCISSNWIIYQLSQNKIWNLF</sequence>
<gene>
    <name evidence="1" type="ORF">cand_028700</name>
</gene>
<organism evidence="1 2">
    <name type="scientific">Cryptosporidium andersoni</name>
    <dbReference type="NCBI Taxonomy" id="117008"/>
    <lineage>
        <taxon>Eukaryota</taxon>
        <taxon>Sar</taxon>
        <taxon>Alveolata</taxon>
        <taxon>Apicomplexa</taxon>
        <taxon>Conoidasida</taxon>
        <taxon>Coccidia</taxon>
        <taxon>Eucoccidiorida</taxon>
        <taxon>Eimeriorina</taxon>
        <taxon>Cryptosporidiidae</taxon>
        <taxon>Cryptosporidium</taxon>
    </lineage>
</organism>
<dbReference type="OrthoDB" id="337490at2759"/>
<dbReference type="AlphaFoldDB" id="A0A1J4MNQ8"/>
<accession>A0A1J4MNQ8</accession>
<dbReference type="GeneID" id="92367054"/>
<reference evidence="1 2" key="1">
    <citation type="submission" date="2016-10" db="EMBL/GenBank/DDBJ databases">
        <title>Reductive evolution of mitochondrial metabolism and differential evolution of invasion-related proteins in Cryptosporidium.</title>
        <authorList>
            <person name="Liu S."/>
            <person name="Roellig D.M."/>
            <person name="Guo Y."/>
            <person name="Li N."/>
            <person name="Frace M.A."/>
            <person name="Tang K."/>
            <person name="Zhang L."/>
            <person name="Feng Y."/>
            <person name="Xiao L."/>
        </authorList>
    </citation>
    <scope>NUCLEOTIDE SEQUENCE [LARGE SCALE GENOMIC DNA]</scope>
    <source>
        <strain evidence="1">30847</strain>
    </source>
</reference>
<dbReference type="Proteomes" id="UP000186804">
    <property type="component" value="Unassembled WGS sequence"/>
</dbReference>
<dbReference type="RefSeq" id="XP_067067719.1">
    <property type="nucleotide sequence ID" value="XM_067213097.1"/>
</dbReference>
<protein>
    <submittedName>
        <fullName evidence="1">Uncharacterized protein</fullName>
    </submittedName>
</protein>
<proteinExistence type="predicted"/>